<sequence>MGLLRSILTLFLVVIVVLTGIFVGIQVGGAIYSSPPSLPQLDPNVYWGPGKYKEDDITIKPYQIAISKEDVKDLKMRLNLPLRLQPSVEGTAFTYGFNSGTLEKVIEYWRKEYDWEKRETHLNSYPHFKTEIEGLNIHFMRAKPIVESGKQIKVVPLLLIHGWPGSFVEFYDIIPKLIEPQEGSDVVFEVICPSIPGYGFSDAPAKKGVGTLEAGQIFLKLMNRLGFNQFYLQGGDWGSLIATDMATMYPDNILGVHLNMFQANTPGVNAKWFLGNFLPSGLFMDPKDEPKMYPMGKKLSFLAAESGYMHIQATKPDTIGAALDQSPVSLGVYILEKFSTWTHKDNTQKPDGGLLQEEFPIALDAMLDNICIYWFTGSITSSTRFYAENFNEKFFQGRELDIIPCNVPSGHAAFPEELMVQPKTFIAHKFYDIVTYTDMEVGGHFPAMERPLLLAADLHKFVSLVEKRKILDQSKEKLNEL</sequence>
<feature type="active site" description="Proton acceptor" evidence="7">
    <location>
        <position position="444"/>
    </location>
</feature>
<dbReference type="EC" id="3.3.2.9" evidence="6"/>
<dbReference type="Gene3D" id="3.40.50.1820">
    <property type="entry name" value="alpha/beta hydrolase"/>
    <property type="match status" value="1"/>
</dbReference>
<feature type="transmembrane region" description="Helical" evidence="8">
    <location>
        <begin position="7"/>
        <end position="32"/>
    </location>
</feature>
<comment type="subcellular location">
    <subcellularLocation>
        <location evidence="6">Endoplasmic reticulum membrane</location>
    </subcellularLocation>
    <subcellularLocation>
        <location evidence="2">Microsome membrane</location>
        <topology evidence="2">Single-pass membrane protein</topology>
    </subcellularLocation>
</comment>
<feature type="active site" description="Proton donor" evidence="7">
    <location>
        <position position="386"/>
    </location>
</feature>
<evidence type="ECO:0000313" key="10">
    <source>
        <dbReference type="EMBL" id="CAL4131538.1"/>
    </source>
</evidence>
<dbReference type="GO" id="GO:0097176">
    <property type="term" value="P:epoxide metabolic process"/>
    <property type="evidence" value="ECO:0007669"/>
    <property type="project" value="TreeGrafter"/>
</dbReference>
<keyword evidence="5 6" id="KW-0378">Hydrolase</keyword>
<dbReference type="AlphaFoldDB" id="A0AAV2RNR7"/>
<evidence type="ECO:0000256" key="4">
    <source>
        <dbReference type="ARBA" id="ARBA00022797"/>
    </source>
</evidence>
<comment type="catalytic activity">
    <reaction evidence="1 6">
        <text>1-(4-methoxyphenyl)-N-methyl-N-[(3-methyloxetan-3-yl)methyl]methanamine + H2O = 2-{[(4-methoxybenzyl)(methyl)amino]methyl}-2-methylpropane-1,3-diol</text>
        <dbReference type="Rhea" id="RHEA:55764"/>
        <dbReference type="ChEBI" id="CHEBI:15377"/>
        <dbReference type="ChEBI" id="CHEBI:139161"/>
        <dbReference type="ChEBI" id="CHEBI:139164"/>
        <dbReference type="EC" id="3.3.2.9"/>
    </reaction>
</comment>
<comment type="similarity">
    <text evidence="3 6">Belongs to the peptidase S33 family.</text>
</comment>
<dbReference type="InterPro" id="IPR016292">
    <property type="entry name" value="Epoxide_hydrolase"/>
</dbReference>
<dbReference type="InterPro" id="IPR010497">
    <property type="entry name" value="Epoxide_hydro_N"/>
</dbReference>
<dbReference type="SUPFAM" id="SSF53474">
    <property type="entry name" value="alpha/beta-Hydrolases"/>
    <property type="match status" value="1"/>
</dbReference>
<gene>
    <name evidence="10" type="ORF">MNOR_LOCUS26783</name>
</gene>
<evidence type="ECO:0000256" key="5">
    <source>
        <dbReference type="ARBA" id="ARBA00022801"/>
    </source>
</evidence>
<evidence type="ECO:0000256" key="2">
    <source>
        <dbReference type="ARBA" id="ARBA00004111"/>
    </source>
</evidence>
<dbReference type="PANTHER" id="PTHR21661:SF35">
    <property type="entry name" value="EPOXIDE HYDROLASE"/>
    <property type="match status" value="1"/>
</dbReference>
<dbReference type="PIRSF" id="PIRSF001112">
    <property type="entry name" value="Epoxide_hydrolase"/>
    <property type="match status" value="1"/>
</dbReference>
<evidence type="ECO:0000256" key="8">
    <source>
        <dbReference type="SAM" id="Phobius"/>
    </source>
</evidence>
<keyword evidence="8" id="KW-0812">Transmembrane</keyword>
<feature type="domain" description="Epoxide hydrolase N-terminal" evidence="9">
    <location>
        <begin position="59"/>
        <end position="170"/>
    </location>
</feature>
<evidence type="ECO:0000256" key="7">
    <source>
        <dbReference type="PIRSR" id="PIRSR001112-1"/>
    </source>
</evidence>
<evidence type="ECO:0000256" key="1">
    <source>
        <dbReference type="ARBA" id="ARBA00000221"/>
    </source>
</evidence>
<evidence type="ECO:0000256" key="6">
    <source>
        <dbReference type="PIRNR" id="PIRNR001112"/>
    </source>
</evidence>
<keyword evidence="4 6" id="KW-0058">Aromatic hydrocarbons catabolism</keyword>
<organism evidence="10 11">
    <name type="scientific">Meganyctiphanes norvegica</name>
    <name type="common">Northern krill</name>
    <name type="synonym">Thysanopoda norvegica</name>
    <dbReference type="NCBI Taxonomy" id="48144"/>
    <lineage>
        <taxon>Eukaryota</taxon>
        <taxon>Metazoa</taxon>
        <taxon>Ecdysozoa</taxon>
        <taxon>Arthropoda</taxon>
        <taxon>Crustacea</taxon>
        <taxon>Multicrustacea</taxon>
        <taxon>Malacostraca</taxon>
        <taxon>Eumalacostraca</taxon>
        <taxon>Eucarida</taxon>
        <taxon>Euphausiacea</taxon>
        <taxon>Euphausiidae</taxon>
        <taxon>Meganyctiphanes</taxon>
    </lineage>
</organism>
<dbReference type="PANTHER" id="PTHR21661">
    <property type="entry name" value="EPOXIDE HYDROLASE 1-RELATED"/>
    <property type="match status" value="1"/>
</dbReference>
<evidence type="ECO:0000313" key="11">
    <source>
        <dbReference type="Proteomes" id="UP001497623"/>
    </source>
</evidence>
<dbReference type="InterPro" id="IPR000639">
    <property type="entry name" value="Epox_hydrolase-like"/>
</dbReference>
<evidence type="ECO:0000259" key="9">
    <source>
        <dbReference type="Pfam" id="PF06441"/>
    </source>
</evidence>
<keyword evidence="8" id="KW-1133">Transmembrane helix</keyword>
<dbReference type="Proteomes" id="UP001497623">
    <property type="component" value="Unassembled WGS sequence"/>
</dbReference>
<keyword evidence="6" id="KW-0256">Endoplasmic reticulum</keyword>
<feature type="active site" description="Nucleophile" evidence="7">
    <location>
        <position position="236"/>
    </location>
</feature>
<comment type="catalytic activity">
    <reaction evidence="6">
        <text>cis-stilbene oxide + H2O = (1R,2R)-hydrobenzoin</text>
        <dbReference type="Rhea" id="RHEA:23900"/>
        <dbReference type="ChEBI" id="CHEBI:15377"/>
        <dbReference type="ChEBI" id="CHEBI:50004"/>
        <dbReference type="ChEBI" id="CHEBI:50014"/>
        <dbReference type="EC" id="3.3.2.9"/>
    </reaction>
</comment>
<proteinExistence type="inferred from homology"/>
<accession>A0AAV2RNR7</accession>
<name>A0AAV2RNR7_MEGNR</name>
<keyword evidence="6 8" id="KW-0472">Membrane</keyword>
<reference evidence="10 11" key="1">
    <citation type="submission" date="2024-05" db="EMBL/GenBank/DDBJ databases">
        <authorList>
            <person name="Wallberg A."/>
        </authorList>
    </citation>
    <scope>NUCLEOTIDE SEQUENCE [LARGE SCALE GENOMIC DNA]</scope>
</reference>
<keyword evidence="11" id="KW-1185">Reference proteome</keyword>
<evidence type="ECO:0000256" key="3">
    <source>
        <dbReference type="ARBA" id="ARBA00010088"/>
    </source>
</evidence>
<dbReference type="GO" id="GO:0005789">
    <property type="term" value="C:endoplasmic reticulum membrane"/>
    <property type="evidence" value="ECO:0007669"/>
    <property type="project" value="UniProtKB-SubCell"/>
</dbReference>
<protein>
    <recommendedName>
        <fullName evidence="6">Epoxide hydrolase</fullName>
        <ecNumber evidence="6">3.3.2.9</ecNumber>
    </recommendedName>
</protein>
<dbReference type="EMBL" id="CAXKWB010027212">
    <property type="protein sequence ID" value="CAL4131538.1"/>
    <property type="molecule type" value="Genomic_DNA"/>
</dbReference>
<dbReference type="GO" id="GO:0033961">
    <property type="term" value="F:cis-stilbene-oxide hydrolase activity"/>
    <property type="evidence" value="ECO:0007669"/>
    <property type="project" value="UniProtKB-UniRule"/>
</dbReference>
<dbReference type="PRINTS" id="PR00412">
    <property type="entry name" value="EPOXHYDRLASE"/>
</dbReference>
<comment type="caution">
    <text evidence="10">The sequence shown here is derived from an EMBL/GenBank/DDBJ whole genome shotgun (WGS) entry which is preliminary data.</text>
</comment>
<dbReference type="InterPro" id="IPR029058">
    <property type="entry name" value="AB_hydrolase_fold"/>
</dbReference>
<dbReference type="Pfam" id="PF06441">
    <property type="entry name" value="EHN"/>
    <property type="match status" value="1"/>
</dbReference>